<feature type="transmembrane region" description="Helical" evidence="6">
    <location>
        <begin position="164"/>
        <end position="186"/>
    </location>
</feature>
<dbReference type="PROSITE" id="PS50922">
    <property type="entry name" value="TLC"/>
    <property type="match status" value="1"/>
</dbReference>
<evidence type="ECO:0000256" key="5">
    <source>
        <dbReference type="PROSITE-ProRule" id="PRU00205"/>
    </source>
</evidence>
<feature type="transmembrane region" description="Helical" evidence="6">
    <location>
        <begin position="44"/>
        <end position="65"/>
    </location>
</feature>
<accession>A0ABM1MUD7</accession>
<dbReference type="GeneID" id="108563892"/>
<keyword evidence="3 6" id="KW-1133">Transmembrane helix</keyword>
<feature type="transmembrane region" description="Helical" evidence="6">
    <location>
        <begin position="6"/>
        <end position="23"/>
    </location>
</feature>
<comment type="subcellular location">
    <subcellularLocation>
        <location evidence="1">Membrane</location>
        <topology evidence="1">Multi-pass membrane protein</topology>
    </subcellularLocation>
</comment>
<name>A0ABM1MUD7_NICVS</name>
<evidence type="ECO:0000259" key="7">
    <source>
        <dbReference type="PROSITE" id="PS50922"/>
    </source>
</evidence>
<gene>
    <name evidence="9" type="primary">LOC108563892</name>
</gene>
<keyword evidence="4 5" id="KW-0472">Membrane</keyword>
<evidence type="ECO:0000256" key="2">
    <source>
        <dbReference type="ARBA" id="ARBA00022692"/>
    </source>
</evidence>
<dbReference type="PANTHER" id="PTHR31898">
    <property type="entry name" value="TRANSMEMBRANE PROTEIN 136"/>
    <property type="match status" value="1"/>
</dbReference>
<feature type="domain" description="TLC" evidence="7">
    <location>
        <begin position="32"/>
        <end position="222"/>
    </location>
</feature>
<dbReference type="InterPro" id="IPR006634">
    <property type="entry name" value="TLC-dom"/>
</dbReference>
<feature type="transmembrane region" description="Helical" evidence="6">
    <location>
        <begin position="77"/>
        <end position="97"/>
    </location>
</feature>
<proteinExistence type="predicted"/>
<feature type="transmembrane region" description="Helical" evidence="6">
    <location>
        <begin position="198"/>
        <end position="217"/>
    </location>
</feature>
<keyword evidence="2 5" id="KW-0812">Transmembrane</keyword>
<evidence type="ECO:0000313" key="9">
    <source>
        <dbReference type="RefSeq" id="XP_017778187.1"/>
    </source>
</evidence>
<evidence type="ECO:0000256" key="3">
    <source>
        <dbReference type="ARBA" id="ARBA00022989"/>
    </source>
</evidence>
<evidence type="ECO:0000313" key="8">
    <source>
        <dbReference type="Proteomes" id="UP000695000"/>
    </source>
</evidence>
<evidence type="ECO:0000256" key="1">
    <source>
        <dbReference type="ARBA" id="ARBA00004141"/>
    </source>
</evidence>
<evidence type="ECO:0000256" key="4">
    <source>
        <dbReference type="ARBA" id="ARBA00023136"/>
    </source>
</evidence>
<organism evidence="8 9">
    <name type="scientific">Nicrophorus vespilloides</name>
    <name type="common">Boreal carrion beetle</name>
    <dbReference type="NCBI Taxonomy" id="110193"/>
    <lineage>
        <taxon>Eukaryota</taxon>
        <taxon>Metazoa</taxon>
        <taxon>Ecdysozoa</taxon>
        <taxon>Arthropoda</taxon>
        <taxon>Hexapoda</taxon>
        <taxon>Insecta</taxon>
        <taxon>Pterygota</taxon>
        <taxon>Neoptera</taxon>
        <taxon>Endopterygota</taxon>
        <taxon>Coleoptera</taxon>
        <taxon>Polyphaga</taxon>
        <taxon>Staphyliniformia</taxon>
        <taxon>Silphidae</taxon>
        <taxon>Nicrophorinae</taxon>
        <taxon>Nicrophorus</taxon>
    </lineage>
</organism>
<keyword evidence="8" id="KW-1185">Reference proteome</keyword>
<sequence length="242" mass="27782">MFANGHGIILMILPTICMWYGFYKALECVFKDKSAEYSNRIVTLVHACIVAYLGIGECFVDGWAFSTSNDYVTNSQMTVLLLSLGYFLFDLGWCLYYKTETNVMIAHHIYSCFAIYRTLQKDQYGNQAACSLGGMELTNPLLQVRWFLRTHGFQKTTVFTGVEWTFIAFFLVFRIILGTFVGYQIVSNPTHDWEYKGLAIMFYAVSWAFVFNMYNYVNKKYLRAELVAASSTLLNRNISGNS</sequence>
<dbReference type="PANTHER" id="PTHR31898:SF1">
    <property type="entry name" value="TLC DOMAIN-CONTAINING PROTEIN 5"/>
    <property type="match status" value="1"/>
</dbReference>
<dbReference type="InterPro" id="IPR042512">
    <property type="entry name" value="TLCD5"/>
</dbReference>
<dbReference type="SMART" id="SM00724">
    <property type="entry name" value="TLC"/>
    <property type="match status" value="1"/>
</dbReference>
<reference evidence="9" key="1">
    <citation type="submission" date="2025-08" db="UniProtKB">
        <authorList>
            <consortium name="RefSeq"/>
        </authorList>
    </citation>
    <scope>IDENTIFICATION</scope>
    <source>
        <tissue evidence="9">Whole Larva</tissue>
    </source>
</reference>
<protein>
    <submittedName>
        <fullName evidence="9">Transmembrane protein 136-like</fullName>
    </submittedName>
</protein>
<dbReference type="Proteomes" id="UP000695000">
    <property type="component" value="Unplaced"/>
</dbReference>
<evidence type="ECO:0000256" key="6">
    <source>
        <dbReference type="SAM" id="Phobius"/>
    </source>
</evidence>
<dbReference type="RefSeq" id="XP_017778187.1">
    <property type="nucleotide sequence ID" value="XM_017922698.1"/>
</dbReference>
<dbReference type="Pfam" id="PF03798">
    <property type="entry name" value="TRAM_LAG1_CLN8"/>
    <property type="match status" value="1"/>
</dbReference>